<feature type="domain" description="OB-fold nucleic acid binding" evidence="8">
    <location>
        <begin position="18"/>
        <end position="110"/>
    </location>
</feature>
<evidence type="ECO:0000259" key="8">
    <source>
        <dbReference type="Pfam" id="PF13742"/>
    </source>
</evidence>
<reference evidence="10" key="1">
    <citation type="journal article" date="2019" name="Int. J. Syst. Evol. Microbiol.">
        <title>The Global Catalogue of Microorganisms (GCM) 10K type strain sequencing project: providing services to taxonomists for standard genome sequencing and annotation.</title>
        <authorList>
            <consortium name="The Broad Institute Genomics Platform"/>
            <consortium name="The Broad Institute Genome Sequencing Center for Infectious Disease"/>
            <person name="Wu L."/>
            <person name="Ma J."/>
        </authorList>
    </citation>
    <scope>NUCLEOTIDE SEQUENCE [LARGE SCALE GENOMIC DNA]</scope>
    <source>
        <strain evidence="10">LMG 29247</strain>
    </source>
</reference>
<evidence type="ECO:0000259" key="7">
    <source>
        <dbReference type="Pfam" id="PF02601"/>
    </source>
</evidence>
<dbReference type="GO" id="GO:0008855">
    <property type="term" value="F:exodeoxyribonuclease VII activity"/>
    <property type="evidence" value="ECO:0007669"/>
    <property type="project" value="UniProtKB-EC"/>
</dbReference>
<organism evidence="9 10">
    <name type="scientific">Ottowia flava</name>
    <dbReference type="NCBI Taxonomy" id="2675430"/>
    <lineage>
        <taxon>Bacteria</taxon>
        <taxon>Pseudomonadati</taxon>
        <taxon>Pseudomonadota</taxon>
        <taxon>Betaproteobacteria</taxon>
        <taxon>Burkholderiales</taxon>
        <taxon>Comamonadaceae</taxon>
        <taxon>Ottowia</taxon>
    </lineage>
</organism>
<dbReference type="NCBIfam" id="TIGR00237">
    <property type="entry name" value="xseA"/>
    <property type="match status" value="1"/>
</dbReference>
<comment type="function">
    <text evidence="5">Bidirectionally degrades single-stranded DNA into large acid-insoluble oligonucleotides, which are then degraded further into small acid-soluble oligonucleotides.</text>
</comment>
<comment type="similarity">
    <text evidence="5 6">Belongs to the XseA family.</text>
</comment>
<dbReference type="InterPro" id="IPR020579">
    <property type="entry name" value="Exonuc_VII_lsu_C"/>
</dbReference>
<accession>A0ABW4KTB2</accession>
<comment type="catalytic activity">
    <reaction evidence="5 6">
        <text>Exonucleolytic cleavage in either 5'- to 3'- or 3'- to 5'-direction to yield nucleoside 5'-phosphates.</text>
        <dbReference type="EC" id="3.1.11.6"/>
    </reaction>
</comment>
<evidence type="ECO:0000313" key="9">
    <source>
        <dbReference type="EMBL" id="MFD1711302.1"/>
    </source>
</evidence>
<evidence type="ECO:0000256" key="2">
    <source>
        <dbReference type="ARBA" id="ARBA00022722"/>
    </source>
</evidence>
<evidence type="ECO:0000256" key="3">
    <source>
        <dbReference type="ARBA" id="ARBA00022801"/>
    </source>
</evidence>
<evidence type="ECO:0000256" key="5">
    <source>
        <dbReference type="HAMAP-Rule" id="MF_00378"/>
    </source>
</evidence>
<comment type="subcellular location">
    <subcellularLocation>
        <location evidence="5 6">Cytoplasm</location>
    </subcellularLocation>
</comment>
<keyword evidence="1 5" id="KW-0963">Cytoplasm</keyword>
<dbReference type="Pfam" id="PF02601">
    <property type="entry name" value="Exonuc_VII_L"/>
    <property type="match status" value="1"/>
</dbReference>
<dbReference type="RefSeq" id="WP_377615071.1">
    <property type="nucleotide sequence ID" value="NZ_JBHUEJ010000024.1"/>
</dbReference>
<dbReference type="Pfam" id="PF13742">
    <property type="entry name" value="tRNA_anti_2"/>
    <property type="match status" value="1"/>
</dbReference>
<dbReference type="CDD" id="cd04489">
    <property type="entry name" value="ExoVII_LU_OBF"/>
    <property type="match status" value="1"/>
</dbReference>
<dbReference type="EC" id="3.1.11.6" evidence="5"/>
<protein>
    <recommendedName>
        <fullName evidence="5">Exodeoxyribonuclease 7 large subunit</fullName>
        <ecNumber evidence="5">3.1.11.6</ecNumber>
    </recommendedName>
    <alternativeName>
        <fullName evidence="5">Exodeoxyribonuclease VII large subunit</fullName>
        <shortName evidence="5">Exonuclease VII large subunit</shortName>
    </alternativeName>
</protein>
<keyword evidence="4 5" id="KW-0269">Exonuclease</keyword>
<dbReference type="PANTHER" id="PTHR30008">
    <property type="entry name" value="EXODEOXYRIBONUCLEASE 7 LARGE SUBUNIT"/>
    <property type="match status" value="1"/>
</dbReference>
<dbReference type="InterPro" id="IPR003753">
    <property type="entry name" value="Exonuc_VII_L"/>
</dbReference>
<keyword evidence="10" id="KW-1185">Reference proteome</keyword>
<sequence>MESDFFVQPPASAPRIWAVGALTRAIADALEARFNPVAVRGEISGFTRAASGHCYFSLKDEAGQLRCAMFRRAAGLLNFNPREGDQVEVRGRVAVYEPRGDLQLVVESMQRAGQGALFEQFLRLKAQLEAEGLFHAERKRPLPETPRAIGVVTSLAAAALHDVLTALARRVPHIPVVVVPAAVQGAGAPEELRRALSKLYLLAQVGVGLEADLAQKVAADGAPPIDVILLVRGGGSIEDLWAFNDERLARTIAVSPVPLISGVGHETDFTIADFVADLRAPTPTAAAELASVPRAQRLADVDALAERLARALRRRVDAESQRLDWLAGRLSRPSDAVAAERLRVDRQAQRLRHALALRLERESARLAQLRDRLPRPLAPRLAAEQLRLARLGERLPDAVARQGAAAHERLALAALRLAALDPQRVLERGYAWLQTADGQAVTHAADTHIGQALTATLADGKVDLSVVTPRPR</sequence>
<comment type="caution">
    <text evidence="9">The sequence shown here is derived from an EMBL/GenBank/DDBJ whole genome shotgun (WGS) entry which is preliminary data.</text>
</comment>
<dbReference type="HAMAP" id="MF_00378">
    <property type="entry name" value="Exonuc_7_L"/>
    <property type="match status" value="1"/>
</dbReference>
<evidence type="ECO:0000256" key="1">
    <source>
        <dbReference type="ARBA" id="ARBA00022490"/>
    </source>
</evidence>
<dbReference type="EMBL" id="JBHUEJ010000024">
    <property type="protein sequence ID" value="MFD1711302.1"/>
    <property type="molecule type" value="Genomic_DNA"/>
</dbReference>
<dbReference type="PANTHER" id="PTHR30008:SF0">
    <property type="entry name" value="EXODEOXYRIBONUCLEASE 7 LARGE SUBUNIT"/>
    <property type="match status" value="1"/>
</dbReference>
<proteinExistence type="inferred from homology"/>
<gene>
    <name evidence="5 9" type="primary">xseA</name>
    <name evidence="9" type="ORF">ACFSF0_11820</name>
</gene>
<keyword evidence="3 5" id="KW-0378">Hydrolase</keyword>
<name>A0ABW4KTB2_9BURK</name>
<evidence type="ECO:0000256" key="4">
    <source>
        <dbReference type="ARBA" id="ARBA00022839"/>
    </source>
</evidence>
<keyword evidence="2 5" id="KW-0540">Nuclease</keyword>
<feature type="domain" description="Exonuclease VII large subunit C-terminal" evidence="7">
    <location>
        <begin position="133"/>
        <end position="463"/>
    </location>
</feature>
<dbReference type="InterPro" id="IPR025824">
    <property type="entry name" value="OB-fold_nuc-bd_dom"/>
</dbReference>
<evidence type="ECO:0000313" key="10">
    <source>
        <dbReference type="Proteomes" id="UP001597304"/>
    </source>
</evidence>
<comment type="subunit">
    <text evidence="5">Heterooligomer composed of large and small subunits.</text>
</comment>
<dbReference type="Gene3D" id="2.40.50.1010">
    <property type="match status" value="1"/>
</dbReference>
<evidence type="ECO:0000256" key="6">
    <source>
        <dbReference type="RuleBase" id="RU004355"/>
    </source>
</evidence>
<dbReference type="Proteomes" id="UP001597304">
    <property type="component" value="Unassembled WGS sequence"/>
</dbReference>